<reference evidence="2" key="1">
    <citation type="submission" date="2016-08" db="EMBL/GenBank/DDBJ databases">
        <authorList>
            <person name="Varghese N."/>
            <person name="Submissions Spin"/>
        </authorList>
    </citation>
    <scope>NUCLEOTIDE SEQUENCE [LARGE SCALE GENOMIC DNA]</scope>
    <source>
        <strain evidence="2">HAMBI 2975</strain>
    </source>
</reference>
<proteinExistence type="predicted"/>
<protein>
    <submittedName>
        <fullName evidence="1">Uncharacterized protein</fullName>
    </submittedName>
</protein>
<sequence length="166" mass="18920">MVKWTITIARKNEAGDVCRQEVRIDKSWEHPFDGEVGFSVEEDKKIMAALQSAVVNHEAETYSLFVDCPDCHTFQPWCDHRRRKALPSRISPRYDACRVGGKFACWQADGQETAMRRSLHGANMLMQVRTAALSGELGNRLQAPFRQPEQNVPLIFKPRPPLLRAV</sequence>
<gene>
    <name evidence="1" type="ORF">GA0061103_6448</name>
</gene>
<accession>A0A1C3WWG1</accession>
<dbReference type="AlphaFoldDB" id="A0A1C3WWG1"/>
<dbReference type="STRING" id="410764.GA0061103_6448"/>
<organism evidence="1 2">
    <name type="scientific">Rhizobium multihospitium</name>
    <dbReference type="NCBI Taxonomy" id="410764"/>
    <lineage>
        <taxon>Bacteria</taxon>
        <taxon>Pseudomonadati</taxon>
        <taxon>Pseudomonadota</taxon>
        <taxon>Alphaproteobacteria</taxon>
        <taxon>Hyphomicrobiales</taxon>
        <taxon>Rhizobiaceae</taxon>
        <taxon>Rhizobium/Agrobacterium group</taxon>
        <taxon>Rhizobium</taxon>
    </lineage>
</organism>
<keyword evidence="2" id="KW-1185">Reference proteome</keyword>
<name>A0A1C3WWG1_9HYPH</name>
<dbReference type="Proteomes" id="UP000199101">
    <property type="component" value="Unassembled WGS sequence"/>
</dbReference>
<evidence type="ECO:0000313" key="2">
    <source>
        <dbReference type="Proteomes" id="UP000199101"/>
    </source>
</evidence>
<dbReference type="EMBL" id="FMAG01000008">
    <property type="protein sequence ID" value="SCB44301.1"/>
    <property type="molecule type" value="Genomic_DNA"/>
</dbReference>
<evidence type="ECO:0000313" key="1">
    <source>
        <dbReference type="EMBL" id="SCB44301.1"/>
    </source>
</evidence>